<protein>
    <submittedName>
        <fullName evidence="6">Factor of dna methylation</fullName>
    </submittedName>
</protein>
<evidence type="ECO:0000313" key="7">
    <source>
        <dbReference type="Proteomes" id="UP000554482"/>
    </source>
</evidence>
<comment type="caution">
    <text evidence="6">The sequence shown here is derived from an EMBL/GenBank/DDBJ whole genome shotgun (WGS) entry which is preliminary data.</text>
</comment>
<dbReference type="Proteomes" id="UP000554482">
    <property type="component" value="Unassembled WGS sequence"/>
</dbReference>
<keyword evidence="2 4" id="KW-0863">Zinc-finger</keyword>
<dbReference type="Pfam" id="PF02892">
    <property type="entry name" value="zf-BED"/>
    <property type="match status" value="1"/>
</dbReference>
<evidence type="ECO:0000256" key="4">
    <source>
        <dbReference type="PROSITE-ProRule" id="PRU00027"/>
    </source>
</evidence>
<keyword evidence="7" id="KW-1185">Reference proteome</keyword>
<dbReference type="Pfam" id="PF03469">
    <property type="entry name" value="XH"/>
    <property type="match status" value="1"/>
</dbReference>
<reference evidence="6 7" key="1">
    <citation type="submission" date="2020-06" db="EMBL/GenBank/DDBJ databases">
        <title>Transcriptomic and genomic resources for Thalictrum thalictroides and T. hernandezii: Facilitating candidate gene discovery in an emerging model plant lineage.</title>
        <authorList>
            <person name="Arias T."/>
            <person name="Riano-Pachon D.M."/>
            <person name="Di Stilio V.S."/>
        </authorList>
    </citation>
    <scope>NUCLEOTIDE SEQUENCE [LARGE SCALE GENOMIC DNA]</scope>
    <source>
        <strain evidence="7">cv. WT478/WT964</strain>
        <tissue evidence="6">Leaves</tissue>
    </source>
</reference>
<dbReference type="GO" id="GO:0003677">
    <property type="term" value="F:DNA binding"/>
    <property type="evidence" value="ECO:0007669"/>
    <property type="project" value="InterPro"/>
</dbReference>
<evidence type="ECO:0000259" key="5">
    <source>
        <dbReference type="PROSITE" id="PS50808"/>
    </source>
</evidence>
<dbReference type="PANTHER" id="PTHR21596">
    <property type="entry name" value="RIBONUCLEASE P SUBUNIT P38"/>
    <property type="match status" value="1"/>
</dbReference>
<dbReference type="PANTHER" id="PTHR21596:SF23">
    <property type="entry name" value="FACTOR OF DNA METHYLATION 4"/>
    <property type="match status" value="1"/>
</dbReference>
<dbReference type="InterPro" id="IPR003656">
    <property type="entry name" value="Znf_BED"/>
</dbReference>
<proteinExistence type="predicted"/>
<evidence type="ECO:0000313" key="6">
    <source>
        <dbReference type="EMBL" id="KAF5177478.1"/>
    </source>
</evidence>
<accession>A0A7J6UYJ9</accession>
<evidence type="ECO:0000256" key="3">
    <source>
        <dbReference type="ARBA" id="ARBA00022833"/>
    </source>
</evidence>
<dbReference type="InterPro" id="IPR005379">
    <property type="entry name" value="FDM1-5/IDN2_XH"/>
</dbReference>
<name>A0A7J6UYJ9_THATH</name>
<feature type="domain" description="BED-type" evidence="5">
    <location>
        <begin position="11"/>
        <end position="68"/>
    </location>
</feature>
<dbReference type="AlphaFoldDB" id="A0A7J6UYJ9"/>
<evidence type="ECO:0000256" key="1">
    <source>
        <dbReference type="ARBA" id="ARBA00022723"/>
    </source>
</evidence>
<dbReference type="OrthoDB" id="1892195at2759"/>
<keyword evidence="3" id="KW-0862">Zinc</keyword>
<dbReference type="GO" id="GO:0080188">
    <property type="term" value="P:gene silencing by siRNA-directed DNA methylation"/>
    <property type="evidence" value="ECO:0007669"/>
    <property type="project" value="InterPro"/>
</dbReference>
<gene>
    <name evidence="6" type="ORF">FRX31_032936</name>
</gene>
<evidence type="ECO:0000256" key="2">
    <source>
        <dbReference type="ARBA" id="ARBA00022771"/>
    </source>
</evidence>
<dbReference type="PROSITE" id="PS50808">
    <property type="entry name" value="ZF_BED"/>
    <property type="match status" value="1"/>
</dbReference>
<feature type="non-terminal residue" evidence="6">
    <location>
        <position position="1"/>
    </location>
</feature>
<keyword evidence="1" id="KW-0479">Metal-binding</keyword>
<sequence length="331" mass="37531">GDFTSLNQMVKGKDAAWAHALQVEGYPSGTQCKFCDKIIRGGGISRFKKHLAGGDPNVESCKKAEKEISDLYREILDQSASKKKKNALTLIDLAEGLNDPKGLHNLVIVKQCDDSYQLKRARKELTNSLARKRPISEVTFDIPTLDEGERFTMTTVDEGKRAALTNELENVDTNNALITRQHVDSDELLEARRELISGWKGFSDNLYVIGIKRMGELDIKPFKAACYRKYQSAHVAEEKALQLCSFWQSKLADPSWHPYGVTEELQEDEQLQELKLDLGSEVYDAVCRALMEINDYNASGRCPVDELWNFRENRKAKLKEAINILLKMKKE</sequence>
<dbReference type="GO" id="GO:0008270">
    <property type="term" value="F:zinc ion binding"/>
    <property type="evidence" value="ECO:0007669"/>
    <property type="project" value="UniProtKB-KW"/>
</dbReference>
<dbReference type="EMBL" id="JABWDY010041342">
    <property type="protein sequence ID" value="KAF5177478.1"/>
    <property type="molecule type" value="Genomic_DNA"/>
</dbReference>
<organism evidence="6 7">
    <name type="scientific">Thalictrum thalictroides</name>
    <name type="common">Rue-anemone</name>
    <name type="synonym">Anemone thalictroides</name>
    <dbReference type="NCBI Taxonomy" id="46969"/>
    <lineage>
        <taxon>Eukaryota</taxon>
        <taxon>Viridiplantae</taxon>
        <taxon>Streptophyta</taxon>
        <taxon>Embryophyta</taxon>
        <taxon>Tracheophyta</taxon>
        <taxon>Spermatophyta</taxon>
        <taxon>Magnoliopsida</taxon>
        <taxon>Ranunculales</taxon>
        <taxon>Ranunculaceae</taxon>
        <taxon>Thalictroideae</taxon>
        <taxon>Thalictrum</taxon>
    </lineage>
</organism>
<dbReference type="InterPro" id="IPR045177">
    <property type="entry name" value="FDM1-5/IDN2"/>
</dbReference>